<dbReference type="KEGG" id="ehx:EMIHUDRAFT_373680"/>
<keyword evidence="3" id="KW-1185">Reference proteome</keyword>
<dbReference type="EnsemblProtists" id="EOD28016">
    <property type="protein sequence ID" value="EOD28016"/>
    <property type="gene ID" value="EMIHUDRAFT_373680"/>
</dbReference>
<name>A0A0D3JWY1_EMIH1</name>
<dbReference type="RefSeq" id="XP_005780445.1">
    <property type="nucleotide sequence ID" value="XM_005780388.1"/>
</dbReference>
<feature type="compositionally biased region" description="Basic and acidic residues" evidence="1">
    <location>
        <begin position="90"/>
        <end position="100"/>
    </location>
</feature>
<evidence type="ECO:0000313" key="3">
    <source>
        <dbReference type="Proteomes" id="UP000013827"/>
    </source>
</evidence>
<feature type="compositionally biased region" description="Basic residues" evidence="1">
    <location>
        <begin position="1"/>
        <end position="11"/>
    </location>
</feature>
<dbReference type="PaxDb" id="2903-EOD28016"/>
<evidence type="ECO:0000256" key="1">
    <source>
        <dbReference type="SAM" id="MobiDB-lite"/>
    </source>
</evidence>
<accession>A0A0D3JWY1</accession>
<dbReference type="Proteomes" id="UP000013827">
    <property type="component" value="Unassembled WGS sequence"/>
</dbReference>
<sequence length="100" mass="10454">GRRRPPRRRRCPSATHRPALRSIGRRSKSASDPRTLLAPPPIPAATPAASSALQCAEKRRGGARPAVDVEGSAGRASAGPVAPSARGTCRRPDDSRRATA</sequence>
<reference evidence="3" key="1">
    <citation type="journal article" date="2013" name="Nature">
        <title>Pan genome of the phytoplankton Emiliania underpins its global distribution.</title>
        <authorList>
            <person name="Read B.A."/>
            <person name="Kegel J."/>
            <person name="Klute M.J."/>
            <person name="Kuo A."/>
            <person name="Lefebvre S.C."/>
            <person name="Maumus F."/>
            <person name="Mayer C."/>
            <person name="Miller J."/>
            <person name="Monier A."/>
            <person name="Salamov A."/>
            <person name="Young J."/>
            <person name="Aguilar M."/>
            <person name="Claverie J.M."/>
            <person name="Frickenhaus S."/>
            <person name="Gonzalez K."/>
            <person name="Herman E.K."/>
            <person name="Lin Y.C."/>
            <person name="Napier J."/>
            <person name="Ogata H."/>
            <person name="Sarno A.F."/>
            <person name="Shmutz J."/>
            <person name="Schroeder D."/>
            <person name="de Vargas C."/>
            <person name="Verret F."/>
            <person name="von Dassow P."/>
            <person name="Valentin K."/>
            <person name="Van de Peer Y."/>
            <person name="Wheeler G."/>
            <person name="Dacks J.B."/>
            <person name="Delwiche C.F."/>
            <person name="Dyhrman S.T."/>
            <person name="Glockner G."/>
            <person name="John U."/>
            <person name="Richards T."/>
            <person name="Worden A.Z."/>
            <person name="Zhang X."/>
            <person name="Grigoriev I.V."/>
            <person name="Allen A.E."/>
            <person name="Bidle K."/>
            <person name="Borodovsky M."/>
            <person name="Bowler C."/>
            <person name="Brownlee C."/>
            <person name="Cock J.M."/>
            <person name="Elias M."/>
            <person name="Gladyshev V.N."/>
            <person name="Groth M."/>
            <person name="Guda C."/>
            <person name="Hadaegh A."/>
            <person name="Iglesias-Rodriguez M.D."/>
            <person name="Jenkins J."/>
            <person name="Jones B.M."/>
            <person name="Lawson T."/>
            <person name="Leese F."/>
            <person name="Lindquist E."/>
            <person name="Lobanov A."/>
            <person name="Lomsadze A."/>
            <person name="Malik S.B."/>
            <person name="Marsh M.E."/>
            <person name="Mackinder L."/>
            <person name="Mock T."/>
            <person name="Mueller-Roeber B."/>
            <person name="Pagarete A."/>
            <person name="Parker M."/>
            <person name="Probert I."/>
            <person name="Quesneville H."/>
            <person name="Raines C."/>
            <person name="Rensing S.A."/>
            <person name="Riano-Pachon D.M."/>
            <person name="Richier S."/>
            <person name="Rokitta S."/>
            <person name="Shiraiwa Y."/>
            <person name="Soanes D.M."/>
            <person name="van der Giezen M."/>
            <person name="Wahlund T.M."/>
            <person name="Williams B."/>
            <person name="Wilson W."/>
            <person name="Wolfe G."/>
            <person name="Wurch L.L."/>
        </authorList>
    </citation>
    <scope>NUCLEOTIDE SEQUENCE</scope>
</reference>
<feature type="region of interest" description="Disordered" evidence="1">
    <location>
        <begin position="1"/>
        <end position="100"/>
    </location>
</feature>
<dbReference type="GeneID" id="17273563"/>
<proteinExistence type="predicted"/>
<dbReference type="HOGENOM" id="CLU_174496_0_0_1"/>
<reference evidence="2" key="2">
    <citation type="submission" date="2024-10" db="UniProtKB">
        <authorList>
            <consortium name="EnsemblProtists"/>
        </authorList>
    </citation>
    <scope>IDENTIFICATION</scope>
</reference>
<evidence type="ECO:0000313" key="2">
    <source>
        <dbReference type="EnsemblProtists" id="EOD28016"/>
    </source>
</evidence>
<protein>
    <submittedName>
        <fullName evidence="2">Uncharacterized protein</fullName>
    </submittedName>
</protein>
<dbReference type="AlphaFoldDB" id="A0A0D3JWY1"/>
<organism evidence="2 3">
    <name type="scientific">Emiliania huxleyi (strain CCMP1516)</name>
    <dbReference type="NCBI Taxonomy" id="280463"/>
    <lineage>
        <taxon>Eukaryota</taxon>
        <taxon>Haptista</taxon>
        <taxon>Haptophyta</taxon>
        <taxon>Prymnesiophyceae</taxon>
        <taxon>Isochrysidales</taxon>
        <taxon>Noelaerhabdaceae</taxon>
        <taxon>Emiliania</taxon>
    </lineage>
</organism>